<comment type="similarity">
    <text evidence="3">In the C-terminal section; belongs to the protein kinase superfamily. Ser/Thr protein kinase family.</text>
</comment>
<keyword evidence="17" id="KW-0325">Glycoprotein</keyword>
<accession>A0A0E0HZ55</accession>
<keyword evidence="6" id="KW-0723">Serine/threonine-protein kinase</keyword>
<dbReference type="GO" id="GO:0005886">
    <property type="term" value="C:plasma membrane"/>
    <property type="evidence" value="ECO:0007669"/>
    <property type="project" value="UniProtKB-SubCell"/>
</dbReference>
<feature type="domain" description="Protein kinase" evidence="23">
    <location>
        <begin position="348"/>
        <end position="606"/>
    </location>
</feature>
<dbReference type="Gene3D" id="3.30.200.20">
    <property type="entry name" value="Phosphorylase Kinase, domain 1"/>
    <property type="match status" value="2"/>
</dbReference>
<dbReference type="Gene3D" id="2.60.120.200">
    <property type="match status" value="2"/>
</dbReference>
<dbReference type="PROSITE" id="PS00108">
    <property type="entry name" value="PROTEIN_KINASE_ST"/>
    <property type="match status" value="2"/>
</dbReference>
<dbReference type="SMART" id="SM00220">
    <property type="entry name" value="S_TKc"/>
    <property type="match status" value="2"/>
</dbReference>
<dbReference type="CDD" id="cd06899">
    <property type="entry name" value="lectin_legume_LecRK_Arcelin_ConA"/>
    <property type="match status" value="2"/>
</dbReference>
<dbReference type="Pfam" id="PF00139">
    <property type="entry name" value="Lectin_legB"/>
    <property type="match status" value="2"/>
</dbReference>
<dbReference type="InterPro" id="IPR008271">
    <property type="entry name" value="Ser/Thr_kinase_AS"/>
</dbReference>
<sequence>MSSSTLVLLQLLYLISLILPAFSANDDNQFAYSGFSGANLTMDGATITSGGLLELTNGTVQQKGHAFYPVPLRFVRSPNGSVLSFSASFIFAILSVYTDLSAHGMAFVIVPSMNFSAALPGQFLGLANIQSNGNSSNHFFAVELDTIQNKEFGDINANHAGVNMNGLRSEQSYYAGYYDDKDGNFHNLSLISREGMQVWVDYDSNNTQITVAMAPIKVARPMKPLFTASYNLTSVITDVAYVGFSSATGTINVRHCVLGWSFAINSPASAINLGKLPKLPRMGPKPRSKVLEIVLPVATASFVLTVGIIGLVLIRRHMRYAELREDWEVEFGPHRFSYKDLYHATEGFKNENLLGVGGFGRVYKGTLPVSKLEIAVKRVCHESRQGMKEFVAEIVSIGRLQHHNLVQLLGYCRRRGEMFLVYDYMPNGSVDKYIHSIEGKTILTWVQRWHIIKGIASCLVYLHEEWEKAVIHRDIKASNVLLDGDMNGRLGDFGLARLYDHDDDPQTTHVVGTIGYLAPELGHTSKATPLTDVFAFGMFVLEVACGQRPINQSSLDSQTMLVDWVLEQWNKGSLVSTVDSRLEGNYNVREAVLAINLGLLCSHPFANARPSMRQVIHYLDGSIPLPEMSPTDLSYHMMTIMQNEGFDEYIMTSSSMSEMLRHSSSTSAGLRRKWLKRSGRNGNDMSWTKPMSSLLCTILSLVLILEAFTTSHGEFVYHGFSGVNLTLDGNAMVTPDGILELTNDTINLGHAFYPTPQNFRKFSNSTVQSFSLSFVFAILSVHDDISADGMAFFVAPSKNLSNTWAQYIGLLNSRNDGNRSNHMFAVELDTTQNDEFKDIDNSHVGININSLISLQAHHTGYYDDKSGFFNNLTLISGKAMQVWADYDGESAQINVTLAHLGAPKSVRPLLSSSYNLSDVLRDQSYIGFSATTGAISTRHCVLGWSFAMNSPAPAIDISRLPKLPRLGPKPRSKTLDITLPIATAIFVLAAGTVVVLLVRRRLRYMELREDWEVDFGPHRFSFKDMYHATEGFNKNNLLGVGGFGKVYKGVLQKSKVPVAIKRVSHESTQGMKEFIAEVVSIGKLRHRNLVPLLGYCRRKGQLLLVYDYMSNGSLNKYLYPEDGKPLLNWAERFHVIKGVAFGLLYLHEKWEKVVIHRDIKPSNVLLDSEMNGKLGDFGLSRLYDHGTDPQTTHMVGTMGYLAPELVRTGRASTSTDVFAFGIFLLEVTCGQRPIKKDSQGNQHSLFDWVLQFLHNSSLIEAMDSRLQADFNIDEVCLVLKLGLLCSHPFTNARPSMQQVMEYLEGDTPIPEISSRHFSFTMQALMQSKGFESPDMLCPQFTSIGTFSELSGGR</sequence>
<evidence type="ECO:0000256" key="10">
    <source>
        <dbReference type="ARBA" id="ARBA00022734"/>
    </source>
</evidence>
<dbReference type="InterPro" id="IPR000719">
    <property type="entry name" value="Prot_kinase_dom"/>
</dbReference>
<evidence type="ECO:0000256" key="1">
    <source>
        <dbReference type="ARBA" id="ARBA00004251"/>
    </source>
</evidence>
<dbReference type="GO" id="GO:1901001">
    <property type="term" value="P:negative regulation of response to salt stress"/>
    <property type="evidence" value="ECO:0007669"/>
    <property type="project" value="UniProtKB-ARBA"/>
</dbReference>
<keyword evidence="25" id="KW-1185">Reference proteome</keyword>
<dbReference type="FunFam" id="3.30.200.20:FF:000811">
    <property type="entry name" value="L-type lectin-domain containing receptor kinase V.9"/>
    <property type="match status" value="1"/>
</dbReference>
<evidence type="ECO:0000256" key="12">
    <source>
        <dbReference type="ARBA" id="ARBA00022777"/>
    </source>
</evidence>
<feature type="binding site" evidence="20">
    <location>
        <position position="377"/>
    </location>
    <ligand>
        <name>ATP</name>
        <dbReference type="ChEBI" id="CHEBI:30616"/>
    </ligand>
</feature>
<dbReference type="FunFam" id="2.60.120.200:FF:000051">
    <property type="entry name" value="L-type lectin-domain containing receptor kinase V.9"/>
    <property type="match status" value="2"/>
</dbReference>
<evidence type="ECO:0000256" key="17">
    <source>
        <dbReference type="ARBA" id="ARBA00023180"/>
    </source>
</evidence>
<evidence type="ECO:0000256" key="18">
    <source>
        <dbReference type="ARBA" id="ARBA00048659"/>
    </source>
</evidence>
<keyword evidence="13 20" id="KW-0067">ATP-binding</keyword>
<dbReference type="Pfam" id="PF00069">
    <property type="entry name" value="Pkinase"/>
    <property type="match status" value="2"/>
</dbReference>
<dbReference type="FunFam" id="3.30.200.20:FF:000112">
    <property type="entry name" value="Lectin-domain containing receptor kinase A4.3"/>
    <property type="match status" value="1"/>
</dbReference>
<evidence type="ECO:0000256" key="21">
    <source>
        <dbReference type="SAM" id="Phobius"/>
    </source>
</evidence>
<evidence type="ECO:0000256" key="8">
    <source>
        <dbReference type="ARBA" id="ARBA00022692"/>
    </source>
</evidence>
<evidence type="ECO:0000256" key="15">
    <source>
        <dbReference type="ARBA" id="ARBA00023136"/>
    </source>
</evidence>
<dbReference type="GO" id="GO:0004674">
    <property type="term" value="F:protein serine/threonine kinase activity"/>
    <property type="evidence" value="ECO:0007669"/>
    <property type="project" value="UniProtKB-KW"/>
</dbReference>
<protein>
    <recommendedName>
        <fullName evidence="4">non-specific serine/threonine protein kinase</fullName>
        <ecNumber evidence="4">2.7.11.1</ecNumber>
    </recommendedName>
</protein>
<name>A0A0E0HZ55_ORYNI</name>
<dbReference type="SUPFAM" id="SSF49899">
    <property type="entry name" value="Concanavalin A-like lectins/glucanases"/>
    <property type="match status" value="2"/>
</dbReference>
<evidence type="ECO:0000256" key="20">
    <source>
        <dbReference type="PROSITE-ProRule" id="PRU10141"/>
    </source>
</evidence>
<keyword evidence="12" id="KW-0418">Kinase</keyword>
<evidence type="ECO:0000256" key="16">
    <source>
        <dbReference type="ARBA" id="ARBA00023170"/>
    </source>
</evidence>
<evidence type="ECO:0000256" key="9">
    <source>
        <dbReference type="ARBA" id="ARBA00022729"/>
    </source>
</evidence>
<dbReference type="GO" id="GO:0030246">
    <property type="term" value="F:carbohydrate binding"/>
    <property type="evidence" value="ECO:0007669"/>
    <property type="project" value="UniProtKB-KW"/>
</dbReference>
<keyword evidence="14 21" id="KW-1133">Transmembrane helix</keyword>
<evidence type="ECO:0000256" key="11">
    <source>
        <dbReference type="ARBA" id="ARBA00022741"/>
    </source>
</evidence>
<dbReference type="FunFam" id="1.10.510.10:FF:000517">
    <property type="entry name" value="Putative receptor kinase Lecrk"/>
    <property type="match status" value="2"/>
</dbReference>
<reference evidence="24" key="1">
    <citation type="submission" date="2015-04" db="UniProtKB">
        <authorList>
            <consortium name="EnsemblPlants"/>
        </authorList>
    </citation>
    <scope>IDENTIFICATION</scope>
    <source>
        <strain evidence="24">SL10</strain>
    </source>
</reference>
<evidence type="ECO:0000256" key="22">
    <source>
        <dbReference type="SAM" id="SignalP"/>
    </source>
</evidence>
<evidence type="ECO:0000256" key="4">
    <source>
        <dbReference type="ARBA" id="ARBA00012513"/>
    </source>
</evidence>
<dbReference type="Gene3D" id="1.10.510.10">
    <property type="entry name" value="Transferase(Phosphotransferase) domain 1"/>
    <property type="match status" value="2"/>
</dbReference>
<evidence type="ECO:0000256" key="5">
    <source>
        <dbReference type="ARBA" id="ARBA00022475"/>
    </source>
</evidence>
<keyword evidence="8 21" id="KW-0812">Transmembrane</keyword>
<organism evidence="24">
    <name type="scientific">Oryza nivara</name>
    <name type="common">Indian wild rice</name>
    <name type="synonym">Oryza sativa f. spontanea</name>
    <dbReference type="NCBI Taxonomy" id="4536"/>
    <lineage>
        <taxon>Eukaryota</taxon>
        <taxon>Viridiplantae</taxon>
        <taxon>Streptophyta</taxon>
        <taxon>Embryophyta</taxon>
        <taxon>Tracheophyta</taxon>
        <taxon>Spermatophyta</taxon>
        <taxon>Magnoliopsida</taxon>
        <taxon>Liliopsida</taxon>
        <taxon>Poales</taxon>
        <taxon>Poaceae</taxon>
        <taxon>BOP clade</taxon>
        <taxon>Oryzoideae</taxon>
        <taxon>Oryzeae</taxon>
        <taxon>Oryzinae</taxon>
        <taxon>Oryza</taxon>
    </lineage>
</organism>
<evidence type="ECO:0000313" key="25">
    <source>
        <dbReference type="Proteomes" id="UP000006591"/>
    </source>
</evidence>
<evidence type="ECO:0000256" key="14">
    <source>
        <dbReference type="ARBA" id="ARBA00022989"/>
    </source>
</evidence>
<proteinExistence type="inferred from homology"/>
<keyword evidence="15 21" id="KW-0472">Membrane</keyword>
<comment type="catalytic activity">
    <reaction evidence="19">
        <text>L-seryl-[protein] + ATP = O-phospho-L-seryl-[protein] + ADP + H(+)</text>
        <dbReference type="Rhea" id="RHEA:17989"/>
        <dbReference type="Rhea" id="RHEA-COMP:9863"/>
        <dbReference type="Rhea" id="RHEA-COMP:11604"/>
        <dbReference type="ChEBI" id="CHEBI:15378"/>
        <dbReference type="ChEBI" id="CHEBI:29999"/>
        <dbReference type="ChEBI" id="CHEBI:30616"/>
        <dbReference type="ChEBI" id="CHEBI:83421"/>
        <dbReference type="ChEBI" id="CHEBI:456216"/>
        <dbReference type="EC" id="2.7.11.1"/>
    </reaction>
    <physiologicalReaction direction="left-to-right" evidence="19">
        <dbReference type="Rhea" id="RHEA:17990"/>
    </physiologicalReaction>
</comment>
<keyword evidence="10" id="KW-0430">Lectin</keyword>
<dbReference type="InterPro" id="IPR050528">
    <property type="entry name" value="L-type_Lectin-RKs"/>
</dbReference>
<dbReference type="SUPFAM" id="SSF56112">
    <property type="entry name" value="Protein kinase-like (PK-like)"/>
    <property type="match status" value="2"/>
</dbReference>
<feature type="transmembrane region" description="Helical" evidence="21">
    <location>
        <begin position="293"/>
        <end position="314"/>
    </location>
</feature>
<keyword evidence="9 22" id="KW-0732">Signal</keyword>
<feature type="binding site" evidence="20">
    <location>
        <position position="1061"/>
    </location>
    <ligand>
        <name>ATP</name>
        <dbReference type="ChEBI" id="CHEBI:30616"/>
    </ligand>
</feature>
<keyword evidence="16" id="KW-0675">Receptor</keyword>
<dbReference type="CDD" id="cd14066">
    <property type="entry name" value="STKc_IRAK"/>
    <property type="match status" value="2"/>
</dbReference>
<keyword evidence="11 20" id="KW-0547">Nucleotide-binding</keyword>
<feature type="signal peptide" evidence="22">
    <location>
        <begin position="1"/>
        <end position="23"/>
    </location>
</feature>
<dbReference type="InterPro" id="IPR013320">
    <property type="entry name" value="ConA-like_dom_sf"/>
</dbReference>
<dbReference type="GO" id="GO:0005524">
    <property type="term" value="F:ATP binding"/>
    <property type="evidence" value="ECO:0007669"/>
    <property type="project" value="UniProtKB-UniRule"/>
</dbReference>
<feature type="chain" id="PRO_5002362154" description="non-specific serine/threonine protein kinase" evidence="22">
    <location>
        <begin position="24"/>
        <end position="1353"/>
    </location>
</feature>
<comment type="catalytic activity">
    <reaction evidence="18">
        <text>L-threonyl-[protein] + ATP = O-phospho-L-threonyl-[protein] + ADP + H(+)</text>
        <dbReference type="Rhea" id="RHEA:46608"/>
        <dbReference type="Rhea" id="RHEA-COMP:11060"/>
        <dbReference type="Rhea" id="RHEA-COMP:11605"/>
        <dbReference type="ChEBI" id="CHEBI:15378"/>
        <dbReference type="ChEBI" id="CHEBI:30013"/>
        <dbReference type="ChEBI" id="CHEBI:30616"/>
        <dbReference type="ChEBI" id="CHEBI:61977"/>
        <dbReference type="ChEBI" id="CHEBI:456216"/>
        <dbReference type="EC" id="2.7.11.1"/>
    </reaction>
    <physiologicalReaction direction="left-to-right" evidence="18">
        <dbReference type="Rhea" id="RHEA:46609"/>
    </physiologicalReaction>
</comment>
<dbReference type="InterPro" id="IPR011009">
    <property type="entry name" value="Kinase-like_dom_sf"/>
</dbReference>
<dbReference type="eggNOG" id="ENOG502QSJ4">
    <property type="taxonomic scope" value="Eukaryota"/>
</dbReference>
<dbReference type="EC" id="2.7.11.1" evidence="4"/>
<evidence type="ECO:0000256" key="13">
    <source>
        <dbReference type="ARBA" id="ARBA00022840"/>
    </source>
</evidence>
<reference evidence="24" key="2">
    <citation type="submission" date="2018-04" db="EMBL/GenBank/DDBJ databases">
        <title>OnivRS2 (Oryza nivara Reference Sequence Version 2).</title>
        <authorList>
            <person name="Zhang J."/>
            <person name="Kudrna D."/>
            <person name="Lee S."/>
            <person name="Talag J."/>
            <person name="Rajasekar S."/>
            <person name="Welchert J."/>
            <person name="Hsing Y.-I."/>
            <person name="Wing R.A."/>
        </authorList>
    </citation>
    <scope>NUCLEOTIDE SEQUENCE [LARGE SCALE GENOMIC DNA]</scope>
    <source>
        <strain evidence="24">SL10</strain>
    </source>
</reference>
<dbReference type="HOGENOM" id="CLU_000288_62_0_1"/>
<dbReference type="PANTHER" id="PTHR27007">
    <property type="match status" value="1"/>
</dbReference>
<comment type="subcellular location">
    <subcellularLocation>
        <location evidence="1">Cell membrane</location>
        <topology evidence="1">Single-pass type I membrane protein</topology>
    </subcellularLocation>
</comment>
<comment type="similarity">
    <text evidence="2">In the N-terminal section; belongs to the leguminous lectin family.</text>
</comment>
<evidence type="ECO:0000256" key="6">
    <source>
        <dbReference type="ARBA" id="ARBA00022527"/>
    </source>
</evidence>
<dbReference type="PROSITE" id="PS50011">
    <property type="entry name" value="PROTEIN_KINASE_DOM"/>
    <property type="match status" value="2"/>
</dbReference>
<dbReference type="EnsemblPlants" id="ONIVA07G08770.1">
    <property type="protein sequence ID" value="ONIVA07G08770.1"/>
    <property type="gene ID" value="ONIVA07G08770"/>
</dbReference>
<dbReference type="InterPro" id="IPR017441">
    <property type="entry name" value="Protein_kinase_ATP_BS"/>
</dbReference>
<feature type="domain" description="Protein kinase" evidence="23">
    <location>
        <begin position="1032"/>
        <end position="1290"/>
    </location>
</feature>
<keyword evidence="7" id="KW-0808">Transferase</keyword>
<dbReference type="Gramene" id="ONIVA07G08770.1">
    <property type="protein sequence ID" value="ONIVA07G08770.1"/>
    <property type="gene ID" value="ONIVA07G08770"/>
</dbReference>
<evidence type="ECO:0000313" key="24">
    <source>
        <dbReference type="EnsemblPlants" id="ONIVA07G08770.1"/>
    </source>
</evidence>
<evidence type="ECO:0000256" key="7">
    <source>
        <dbReference type="ARBA" id="ARBA00022679"/>
    </source>
</evidence>
<evidence type="ECO:0000256" key="2">
    <source>
        <dbReference type="ARBA" id="ARBA00008536"/>
    </source>
</evidence>
<dbReference type="Proteomes" id="UP000006591">
    <property type="component" value="Chromosome 7"/>
</dbReference>
<feature type="transmembrane region" description="Helical" evidence="21">
    <location>
        <begin position="977"/>
        <end position="998"/>
    </location>
</feature>
<dbReference type="PROSITE" id="PS00107">
    <property type="entry name" value="PROTEIN_KINASE_ATP"/>
    <property type="match status" value="2"/>
</dbReference>
<dbReference type="InterPro" id="IPR001220">
    <property type="entry name" value="Legume_lectin_dom"/>
</dbReference>
<keyword evidence="5" id="KW-1003">Cell membrane</keyword>
<evidence type="ECO:0000259" key="23">
    <source>
        <dbReference type="PROSITE" id="PS50011"/>
    </source>
</evidence>
<dbReference type="STRING" id="4536.A0A0E0HZ55"/>
<evidence type="ECO:0000256" key="19">
    <source>
        <dbReference type="ARBA" id="ARBA00048977"/>
    </source>
</evidence>
<dbReference type="OMA" id="YNINEVC"/>
<evidence type="ECO:0000256" key="3">
    <source>
        <dbReference type="ARBA" id="ARBA00010217"/>
    </source>
</evidence>